<reference evidence="5 6" key="1">
    <citation type="journal article" date="2009" name="J. Bacteriol.">
        <title>The genome of Burkholderia cenocepacia J2315, an epidemic pathogen of cystic fibrosis patients.</title>
        <authorList>
            <person name="Holden M.T."/>
            <person name="Seth-Smith H.M."/>
            <person name="Crossman L.C."/>
            <person name="Sebaihia M."/>
            <person name="Bentley S.D."/>
            <person name="Cerdeno-Tarraga A.M."/>
            <person name="Thomson N.R."/>
            <person name="Bason N."/>
            <person name="Quail M.A."/>
            <person name="Sharp S."/>
            <person name="Cherevach I."/>
            <person name="Churcher C."/>
            <person name="Goodhead I."/>
            <person name="Hauser H."/>
            <person name="Holroyd N."/>
            <person name="Mungall K."/>
            <person name="Scott P."/>
            <person name="Walker D."/>
            <person name="White B."/>
            <person name="Rose H."/>
            <person name="Iversen P."/>
            <person name="Mil-Homens D."/>
            <person name="Rocha E.P."/>
            <person name="Fialho A.M."/>
            <person name="Baldwin A."/>
            <person name="Dowson C."/>
            <person name="Barrell B.G."/>
            <person name="Govan J.R."/>
            <person name="Vandamme P."/>
            <person name="Hart C.A."/>
            <person name="Mahenthiralingam E."/>
            <person name="Parkhill J."/>
        </authorList>
    </citation>
    <scope>NUCLEOTIDE SEQUENCE [LARGE SCALE GENOMIC DNA]</scope>
    <source>
        <strain evidence="6">ATCC BAA-245 / DSM 16553 / LMG 16656 / NCTC 13227 / J2315 / CF5610</strain>
    </source>
</reference>
<dbReference type="PROSITE" id="PS00107">
    <property type="entry name" value="PROTEIN_KINASE_ATP"/>
    <property type="match status" value="1"/>
</dbReference>
<dbReference type="InterPro" id="IPR017441">
    <property type="entry name" value="Protein_kinase_ATP_BS"/>
</dbReference>
<gene>
    <name evidence="5" type="ORF">BCAM2218</name>
</gene>
<evidence type="ECO:0000256" key="3">
    <source>
        <dbReference type="PROSITE-ProRule" id="PRU10141"/>
    </source>
</evidence>
<dbReference type="KEGG" id="bcj:BCAM2218"/>
<dbReference type="GO" id="GO:0005524">
    <property type="term" value="F:ATP binding"/>
    <property type="evidence" value="ECO:0007669"/>
    <property type="project" value="UniProtKB-UniRule"/>
</dbReference>
<keyword evidence="3" id="KW-0067">ATP-binding</keyword>
<name>B4EGF0_BURCJ</name>
<dbReference type="Gene3D" id="3.80.10.10">
    <property type="entry name" value="Ribonuclease Inhibitor"/>
    <property type="match status" value="1"/>
</dbReference>
<dbReference type="PROSITE" id="PS50011">
    <property type="entry name" value="PROTEIN_KINASE_DOM"/>
    <property type="match status" value="1"/>
</dbReference>
<dbReference type="GO" id="GO:0005737">
    <property type="term" value="C:cytoplasm"/>
    <property type="evidence" value="ECO:0007669"/>
    <property type="project" value="TreeGrafter"/>
</dbReference>
<dbReference type="Pfam" id="PF07714">
    <property type="entry name" value="PK_Tyr_Ser-Thr"/>
    <property type="match status" value="1"/>
</dbReference>
<dbReference type="eggNOG" id="COG4886">
    <property type="taxonomic scope" value="Bacteria"/>
</dbReference>
<dbReference type="InterPro" id="IPR001245">
    <property type="entry name" value="Ser-Thr/Tyr_kinase_cat_dom"/>
</dbReference>
<protein>
    <recommendedName>
        <fullName evidence="4">Protein kinase domain-containing protein</fullName>
    </recommendedName>
</protein>
<evidence type="ECO:0000313" key="5">
    <source>
        <dbReference type="EMBL" id="CAR56076.1"/>
    </source>
</evidence>
<dbReference type="InterPro" id="IPR011009">
    <property type="entry name" value="Kinase-like_dom_sf"/>
</dbReference>
<dbReference type="InterPro" id="IPR032675">
    <property type="entry name" value="LRR_dom_sf"/>
</dbReference>
<dbReference type="AlphaFoldDB" id="B4EGF0"/>
<dbReference type="eggNOG" id="COG0515">
    <property type="taxonomic scope" value="Bacteria"/>
</dbReference>
<dbReference type="EMBL" id="AM747721">
    <property type="protein sequence ID" value="CAR56076.1"/>
    <property type="molecule type" value="Genomic_DNA"/>
</dbReference>
<dbReference type="InterPro" id="IPR003591">
    <property type="entry name" value="Leu-rich_rpt_typical-subtyp"/>
</dbReference>
<accession>B4EGF0</accession>
<evidence type="ECO:0000256" key="1">
    <source>
        <dbReference type="ARBA" id="ARBA00022614"/>
    </source>
</evidence>
<dbReference type="PANTHER" id="PTHR48051">
    <property type="match status" value="1"/>
</dbReference>
<evidence type="ECO:0000259" key="4">
    <source>
        <dbReference type="PROSITE" id="PS50011"/>
    </source>
</evidence>
<feature type="binding site" evidence="3">
    <location>
        <position position="267"/>
    </location>
    <ligand>
        <name>ATP</name>
        <dbReference type="ChEBI" id="CHEBI:30616"/>
    </ligand>
</feature>
<dbReference type="Pfam" id="PF13855">
    <property type="entry name" value="LRR_8"/>
    <property type="match status" value="1"/>
</dbReference>
<proteinExistence type="predicted"/>
<keyword evidence="1" id="KW-0433">Leucine-rich repeat</keyword>
<dbReference type="Gene3D" id="1.10.510.10">
    <property type="entry name" value="Transferase(Phosphotransferase) domain 1"/>
    <property type="match status" value="1"/>
</dbReference>
<keyword evidence="2" id="KW-0677">Repeat</keyword>
<dbReference type="SUPFAM" id="SSF52058">
    <property type="entry name" value="L domain-like"/>
    <property type="match status" value="1"/>
</dbReference>
<dbReference type="SMART" id="SM00369">
    <property type="entry name" value="LRR_TYP"/>
    <property type="match status" value="5"/>
</dbReference>
<keyword evidence="3" id="KW-0547">Nucleotide-binding</keyword>
<sequence length="464" mass="49605">MHGYSIDPGRIRPIDPTINATATRFLPVTHTLEHLQAGQLAGARQLKLACGLTEFPREIFDLADTLEVLDLTGNALSALPDDLPRLHRLRILFASGNRFTAFPGVLGACEQLDMIGFKANRIRTVPHGALPRALRWLILTDNAIDELPADIGDCARLQKLMLAGNQLRALPAELAACRALELVRLSANRLEALPDWLLRLPRLAWLAVAGNPLGAVPEAAASAEPDVAEIDWAALSCEQKLGEGASGVIYRAQWRADGHPPRTVAVKLFKGAVTSDGLPDCEMAACLHAGGHPNLIPVIGKLRGHPDGTRGLVMALVDPVLTNLAGPPSFASCTRDVYAADARFDPAQAVRIAHGIASVAGHLHARGIMHGDLYAHNILHDGAGGALLGDFGAASLYDPNARIWGARFERLEVRAFGYLLGELLERCGSHADALDALAAACVNEDVDARPSFDEITAALAERMR</sequence>
<keyword evidence="6" id="KW-1185">Reference proteome</keyword>
<dbReference type="InterPro" id="IPR001611">
    <property type="entry name" value="Leu-rich_rpt"/>
</dbReference>
<evidence type="ECO:0000256" key="2">
    <source>
        <dbReference type="ARBA" id="ARBA00022737"/>
    </source>
</evidence>
<dbReference type="InterPro" id="IPR050216">
    <property type="entry name" value="LRR_domain-containing"/>
</dbReference>
<dbReference type="SUPFAM" id="SSF56112">
    <property type="entry name" value="Protein kinase-like (PK-like)"/>
    <property type="match status" value="1"/>
</dbReference>
<evidence type="ECO:0000313" key="6">
    <source>
        <dbReference type="Proteomes" id="UP000001035"/>
    </source>
</evidence>
<dbReference type="PANTHER" id="PTHR48051:SF1">
    <property type="entry name" value="RAS SUPPRESSOR PROTEIN 1"/>
    <property type="match status" value="1"/>
</dbReference>
<dbReference type="Gene3D" id="3.30.200.20">
    <property type="entry name" value="Phosphorylase Kinase, domain 1"/>
    <property type="match status" value="1"/>
</dbReference>
<dbReference type="Proteomes" id="UP000001035">
    <property type="component" value="Chromosome 2"/>
</dbReference>
<feature type="domain" description="Protein kinase" evidence="4">
    <location>
        <begin position="235"/>
        <end position="464"/>
    </location>
</feature>
<dbReference type="InterPro" id="IPR000719">
    <property type="entry name" value="Prot_kinase_dom"/>
</dbReference>
<dbReference type="HOGENOM" id="CLU_035565_0_0_4"/>
<dbReference type="GO" id="GO:0004672">
    <property type="term" value="F:protein kinase activity"/>
    <property type="evidence" value="ECO:0007669"/>
    <property type="project" value="InterPro"/>
</dbReference>
<organism evidence="5 6">
    <name type="scientific">Burkholderia cenocepacia (strain ATCC BAA-245 / DSM 16553 / LMG 16656 / NCTC 13227 / J2315 / CF5610)</name>
    <name type="common">Burkholderia cepacia (strain J2315)</name>
    <dbReference type="NCBI Taxonomy" id="216591"/>
    <lineage>
        <taxon>Bacteria</taxon>
        <taxon>Pseudomonadati</taxon>
        <taxon>Pseudomonadota</taxon>
        <taxon>Betaproteobacteria</taxon>
        <taxon>Burkholderiales</taxon>
        <taxon>Burkholderiaceae</taxon>
        <taxon>Burkholderia</taxon>
        <taxon>Burkholderia cepacia complex</taxon>
    </lineage>
</organism>